<proteinExistence type="predicted"/>
<sequence length="161" mass="16543">MQDLLRTAAGVAALIAAGLNAGLFFGFTTAVMPGLSGASDTAFIDVMQRINRRILNPRFFSVFFGAPLLALLWAVAATGSGAAPAVPAWAAFALLAGHFLITVAVNVPLNNALEAAGQAGRAADPAQVRARFEGPWNRWNQVRTVLSAAALACAAAGLALL</sequence>
<feature type="transmembrane region" description="Helical" evidence="1">
    <location>
        <begin position="12"/>
        <end position="38"/>
    </location>
</feature>
<protein>
    <submittedName>
        <fullName evidence="2">Putative membrane protein</fullName>
    </submittedName>
</protein>
<dbReference type="EMBL" id="JACHDB010000001">
    <property type="protein sequence ID" value="MBB5430551.1"/>
    <property type="molecule type" value="Genomic_DNA"/>
</dbReference>
<organism evidence="2 3">
    <name type="scientific">Nocardiopsis composta</name>
    <dbReference type="NCBI Taxonomy" id="157465"/>
    <lineage>
        <taxon>Bacteria</taxon>
        <taxon>Bacillati</taxon>
        <taxon>Actinomycetota</taxon>
        <taxon>Actinomycetes</taxon>
        <taxon>Streptosporangiales</taxon>
        <taxon>Nocardiopsidaceae</taxon>
        <taxon>Nocardiopsis</taxon>
    </lineage>
</organism>
<evidence type="ECO:0000313" key="3">
    <source>
        <dbReference type="Proteomes" id="UP000572635"/>
    </source>
</evidence>
<keyword evidence="3" id="KW-1185">Reference proteome</keyword>
<name>A0A7W8QJC1_9ACTN</name>
<feature type="transmembrane region" description="Helical" evidence="1">
    <location>
        <begin position="59"/>
        <end position="76"/>
    </location>
</feature>
<evidence type="ECO:0000313" key="2">
    <source>
        <dbReference type="EMBL" id="MBB5430551.1"/>
    </source>
</evidence>
<dbReference type="InterPro" id="IPR013901">
    <property type="entry name" value="Anthrone_oxy"/>
</dbReference>
<accession>A0A7W8QJC1</accession>
<keyword evidence="1" id="KW-1133">Transmembrane helix</keyword>
<reference evidence="2 3" key="1">
    <citation type="submission" date="2020-08" db="EMBL/GenBank/DDBJ databases">
        <title>Sequencing the genomes of 1000 actinobacteria strains.</title>
        <authorList>
            <person name="Klenk H.-P."/>
        </authorList>
    </citation>
    <scope>NUCLEOTIDE SEQUENCE [LARGE SCALE GENOMIC DNA]</scope>
    <source>
        <strain evidence="2 3">DSM 44551</strain>
    </source>
</reference>
<feature type="transmembrane region" description="Helical" evidence="1">
    <location>
        <begin position="88"/>
        <end position="109"/>
    </location>
</feature>
<gene>
    <name evidence="2" type="ORF">HDA36_000635</name>
</gene>
<dbReference type="Proteomes" id="UP000572635">
    <property type="component" value="Unassembled WGS sequence"/>
</dbReference>
<dbReference type="RefSeq" id="WP_184388509.1">
    <property type="nucleotide sequence ID" value="NZ_BAAAJD010000023.1"/>
</dbReference>
<dbReference type="AlphaFoldDB" id="A0A7W8QJC1"/>
<keyword evidence="1" id="KW-0472">Membrane</keyword>
<dbReference type="Pfam" id="PF08592">
    <property type="entry name" value="Anthrone_oxy"/>
    <property type="match status" value="1"/>
</dbReference>
<evidence type="ECO:0000256" key="1">
    <source>
        <dbReference type="SAM" id="Phobius"/>
    </source>
</evidence>
<comment type="caution">
    <text evidence="2">The sequence shown here is derived from an EMBL/GenBank/DDBJ whole genome shotgun (WGS) entry which is preliminary data.</text>
</comment>
<keyword evidence="1" id="KW-0812">Transmembrane</keyword>